<comment type="subcellular location">
    <subcellularLocation>
        <location evidence="1">Nucleus</location>
    </subcellularLocation>
</comment>
<dbReference type="GO" id="GO:0005634">
    <property type="term" value="C:nucleus"/>
    <property type="evidence" value="ECO:0007669"/>
    <property type="project" value="UniProtKB-SubCell"/>
</dbReference>
<evidence type="ECO:0000256" key="3">
    <source>
        <dbReference type="ARBA" id="ARBA00023125"/>
    </source>
</evidence>
<dbReference type="EMBL" id="CM027687">
    <property type="protein sequence ID" value="KAG0520313.1"/>
    <property type="molecule type" value="Genomic_DNA"/>
</dbReference>
<dbReference type="Gene3D" id="3.30.730.10">
    <property type="entry name" value="AP2/ERF domain"/>
    <property type="match status" value="1"/>
</dbReference>
<dbReference type="SMART" id="SM00380">
    <property type="entry name" value="AP2"/>
    <property type="match status" value="1"/>
</dbReference>
<feature type="region of interest" description="Disordered" evidence="6">
    <location>
        <begin position="42"/>
        <end position="80"/>
    </location>
</feature>
<proteinExistence type="predicted"/>
<dbReference type="Proteomes" id="UP000807115">
    <property type="component" value="Chromosome 8"/>
</dbReference>
<keyword evidence="3" id="KW-0238">DNA-binding</keyword>
<evidence type="ECO:0000256" key="1">
    <source>
        <dbReference type="ARBA" id="ARBA00004123"/>
    </source>
</evidence>
<dbReference type="InterPro" id="IPR050913">
    <property type="entry name" value="AP2/ERF_ERF"/>
</dbReference>
<dbReference type="InterPro" id="IPR036955">
    <property type="entry name" value="AP2/ERF_dom_sf"/>
</dbReference>
<gene>
    <name evidence="8" type="ORF">BDA96_08G063500</name>
</gene>
<dbReference type="PANTHER" id="PTHR31194:SF166">
    <property type="entry name" value="PATHOGENESIS-RELATED GENES TRANSCRIPTIONAL ACTIVATOR PTI6"/>
    <property type="match status" value="1"/>
</dbReference>
<evidence type="ECO:0000256" key="5">
    <source>
        <dbReference type="ARBA" id="ARBA00023242"/>
    </source>
</evidence>
<dbReference type="InterPro" id="IPR001471">
    <property type="entry name" value="AP2/ERF_dom"/>
</dbReference>
<reference evidence="8" key="2">
    <citation type="submission" date="2020-10" db="EMBL/GenBank/DDBJ databases">
        <authorList>
            <person name="Cooper E.A."/>
            <person name="Brenton Z.W."/>
            <person name="Flinn B.S."/>
            <person name="Jenkins J."/>
            <person name="Shu S."/>
            <person name="Flowers D."/>
            <person name="Luo F."/>
            <person name="Wang Y."/>
            <person name="Xia P."/>
            <person name="Barry K."/>
            <person name="Daum C."/>
            <person name="Lipzen A."/>
            <person name="Yoshinaga Y."/>
            <person name="Schmutz J."/>
            <person name="Saski C."/>
            <person name="Vermerris W."/>
            <person name="Kresovich S."/>
        </authorList>
    </citation>
    <scope>NUCLEOTIDE SEQUENCE</scope>
</reference>
<dbReference type="GO" id="GO:0003700">
    <property type="term" value="F:DNA-binding transcription factor activity"/>
    <property type="evidence" value="ECO:0007669"/>
    <property type="project" value="InterPro"/>
</dbReference>
<dbReference type="AlphaFoldDB" id="A0A921QEP2"/>
<comment type="caution">
    <text evidence="8">The sequence shown here is derived from an EMBL/GenBank/DDBJ whole genome shotgun (WGS) entry which is preliminary data.</text>
</comment>
<reference evidence="8" key="1">
    <citation type="journal article" date="2019" name="BMC Genomics">
        <title>A new reference genome for Sorghum bicolor reveals high levels of sequence similarity between sweet and grain genotypes: implications for the genetics of sugar metabolism.</title>
        <authorList>
            <person name="Cooper E.A."/>
            <person name="Brenton Z.W."/>
            <person name="Flinn B.S."/>
            <person name="Jenkins J."/>
            <person name="Shu S."/>
            <person name="Flowers D."/>
            <person name="Luo F."/>
            <person name="Wang Y."/>
            <person name="Xia P."/>
            <person name="Barry K."/>
            <person name="Daum C."/>
            <person name="Lipzen A."/>
            <person name="Yoshinaga Y."/>
            <person name="Schmutz J."/>
            <person name="Saski C."/>
            <person name="Vermerris W."/>
            <person name="Kresovich S."/>
        </authorList>
    </citation>
    <scope>NUCLEOTIDE SEQUENCE</scope>
</reference>
<accession>A0A921QEP2</accession>
<keyword evidence="5" id="KW-0539">Nucleus</keyword>
<dbReference type="InterPro" id="IPR016177">
    <property type="entry name" value="DNA-bd_dom_sf"/>
</dbReference>
<dbReference type="GO" id="GO:0003677">
    <property type="term" value="F:DNA binding"/>
    <property type="evidence" value="ECO:0007669"/>
    <property type="project" value="UniProtKB-KW"/>
</dbReference>
<evidence type="ECO:0000313" key="8">
    <source>
        <dbReference type="EMBL" id="KAG0520313.1"/>
    </source>
</evidence>
<name>A0A921QEP2_SORBI</name>
<feature type="domain" description="AP2/ERF" evidence="7">
    <location>
        <begin position="55"/>
        <end position="118"/>
    </location>
</feature>
<dbReference type="PANTHER" id="PTHR31194">
    <property type="entry name" value="SHN SHINE , DNA BINDING / TRANSCRIPTION FACTOR"/>
    <property type="match status" value="1"/>
</dbReference>
<dbReference type="SUPFAM" id="SSF54171">
    <property type="entry name" value="DNA-binding domain"/>
    <property type="match status" value="1"/>
</dbReference>
<evidence type="ECO:0000256" key="6">
    <source>
        <dbReference type="SAM" id="MobiDB-lite"/>
    </source>
</evidence>
<keyword evidence="2" id="KW-0805">Transcription regulation</keyword>
<evidence type="ECO:0000256" key="4">
    <source>
        <dbReference type="ARBA" id="ARBA00023163"/>
    </source>
</evidence>
<keyword evidence="4" id="KW-0804">Transcription</keyword>
<evidence type="ECO:0000256" key="2">
    <source>
        <dbReference type="ARBA" id="ARBA00023015"/>
    </source>
</evidence>
<evidence type="ECO:0000313" key="9">
    <source>
        <dbReference type="Proteomes" id="UP000807115"/>
    </source>
</evidence>
<sequence>MRWGSIFCWLGLAKLRPKFSSPPGSATYSDSSDECHHLLHQIGQPLPSSPAPSPSRKGTGHSTACGGGRGAIRGGDPRPGVAGKRRWLGTFDTAEEAAAVYDAAALCIRGRRAVTNFPSSPAAVALAPALAMPCSTPSLAPEAETSSASTVVDTGAHRLHLLQLAAEERGASSSVAVWVEGGGLTSARHSGGFYGGDVVSHESRIEAEGRHQLSSRGTRQAKLGHSAVQAGKEEWTEMPAGSMGKSGQRRFQTELAGPLGRDDGKSRKDTVVALVYIY</sequence>
<protein>
    <recommendedName>
        <fullName evidence="7">AP2/ERF domain-containing protein</fullName>
    </recommendedName>
</protein>
<organism evidence="8 9">
    <name type="scientific">Sorghum bicolor</name>
    <name type="common">Sorghum</name>
    <name type="synonym">Sorghum vulgare</name>
    <dbReference type="NCBI Taxonomy" id="4558"/>
    <lineage>
        <taxon>Eukaryota</taxon>
        <taxon>Viridiplantae</taxon>
        <taxon>Streptophyta</taxon>
        <taxon>Embryophyta</taxon>
        <taxon>Tracheophyta</taxon>
        <taxon>Spermatophyta</taxon>
        <taxon>Magnoliopsida</taxon>
        <taxon>Liliopsida</taxon>
        <taxon>Poales</taxon>
        <taxon>Poaceae</taxon>
        <taxon>PACMAD clade</taxon>
        <taxon>Panicoideae</taxon>
        <taxon>Andropogonodae</taxon>
        <taxon>Andropogoneae</taxon>
        <taxon>Sorghinae</taxon>
        <taxon>Sorghum</taxon>
    </lineage>
</organism>
<evidence type="ECO:0000259" key="7">
    <source>
        <dbReference type="PROSITE" id="PS51032"/>
    </source>
</evidence>
<dbReference type="PROSITE" id="PS51032">
    <property type="entry name" value="AP2_ERF"/>
    <property type="match status" value="1"/>
</dbReference>